<protein>
    <submittedName>
        <fullName evidence="10">Acyl-CoA dehydrogenase</fullName>
    </submittedName>
</protein>
<evidence type="ECO:0000259" key="8">
    <source>
        <dbReference type="Pfam" id="PF02770"/>
    </source>
</evidence>
<accession>H5X2H6</accession>
<dbReference type="Gene3D" id="2.40.110.10">
    <property type="entry name" value="Butyryl-CoA Dehydrogenase, subunit A, domain 2"/>
    <property type="match status" value="1"/>
</dbReference>
<dbReference type="PANTHER" id="PTHR43884">
    <property type="entry name" value="ACYL-COA DEHYDROGENASE"/>
    <property type="match status" value="1"/>
</dbReference>
<dbReference type="Proteomes" id="UP000004926">
    <property type="component" value="Chromosome"/>
</dbReference>
<organism evidence="10 11">
    <name type="scientific">Saccharomonospora marina XMU15</name>
    <dbReference type="NCBI Taxonomy" id="882083"/>
    <lineage>
        <taxon>Bacteria</taxon>
        <taxon>Bacillati</taxon>
        <taxon>Actinomycetota</taxon>
        <taxon>Actinomycetes</taxon>
        <taxon>Pseudonocardiales</taxon>
        <taxon>Pseudonocardiaceae</taxon>
        <taxon>Saccharomonospora</taxon>
    </lineage>
</organism>
<dbReference type="Pfam" id="PF02771">
    <property type="entry name" value="Acyl-CoA_dh_N"/>
    <property type="match status" value="1"/>
</dbReference>
<sequence>MGPVRTELFTEEHELFRGSVRTFVEQRIAPHLEEWEWAGRIDPDLWRSAGELGLLGPAVPESYGGGGSTDYRFRCVLMEELARVGAAAVNVALGGFDDLVGPYLVDLGTEEQKLRWLPDLCAGRKRAAIAMTEPGAGSDLRGIRTTATRDGEHWVLNGSKTFITSGAGADLVIVVARTDPQAGARGFSLLVVEAGMPGFTRGKALDKLGQRAEDVSELFFDDVRVPATNLLGTEGGGFGHLMERLPKERLSIAYYGLAAAESALEWTLRHVGQRTAFGQPVAQFQATKFSLAEIATELEVTRAYVDRAVLALNAGTLSAVDAAKVKWWATELQQRVLTRCLQLHGGYGYMREYPIARAFVDARVQTIYGGTTEIMKEIIGRDLIRPARS</sequence>
<keyword evidence="4 6" id="KW-0274">FAD</keyword>
<dbReference type="InterPro" id="IPR009100">
    <property type="entry name" value="AcylCoA_DH/oxidase_NM_dom_sf"/>
</dbReference>
<evidence type="ECO:0000256" key="2">
    <source>
        <dbReference type="ARBA" id="ARBA00009347"/>
    </source>
</evidence>
<dbReference type="STRING" id="882083.SacmaDRAFT_1565"/>
<evidence type="ECO:0000313" key="11">
    <source>
        <dbReference type="Proteomes" id="UP000004926"/>
    </source>
</evidence>
<evidence type="ECO:0000313" key="10">
    <source>
        <dbReference type="EMBL" id="EHR49841.1"/>
    </source>
</evidence>
<dbReference type="FunFam" id="1.20.140.10:FF:000001">
    <property type="entry name" value="Acyl-CoA dehydrogenase"/>
    <property type="match status" value="1"/>
</dbReference>
<dbReference type="PROSITE" id="PS00073">
    <property type="entry name" value="ACYL_COA_DH_2"/>
    <property type="match status" value="1"/>
</dbReference>
<proteinExistence type="inferred from homology"/>
<dbReference type="InterPro" id="IPR046373">
    <property type="entry name" value="Acyl-CoA_Oxase/DH_mid-dom_sf"/>
</dbReference>
<dbReference type="SUPFAM" id="SSF47203">
    <property type="entry name" value="Acyl-CoA dehydrogenase C-terminal domain-like"/>
    <property type="match status" value="1"/>
</dbReference>
<dbReference type="PROSITE" id="PS00072">
    <property type="entry name" value="ACYL_COA_DH_1"/>
    <property type="match status" value="1"/>
</dbReference>
<evidence type="ECO:0000256" key="1">
    <source>
        <dbReference type="ARBA" id="ARBA00001974"/>
    </source>
</evidence>
<dbReference type="InterPro" id="IPR009075">
    <property type="entry name" value="AcylCo_DH/oxidase_C"/>
</dbReference>
<keyword evidence="3 6" id="KW-0285">Flavoprotein</keyword>
<comment type="cofactor">
    <cofactor evidence="1 6">
        <name>FAD</name>
        <dbReference type="ChEBI" id="CHEBI:57692"/>
    </cofactor>
</comment>
<reference evidence="10 11" key="1">
    <citation type="journal article" date="2012" name="Stand. Genomic Sci.">
        <title>Genome sequence of the ocean sediment bacterium Saccharomonospora marina type strain (XMU15(T)).</title>
        <authorList>
            <person name="Klenk H.P."/>
            <person name="Lu M."/>
            <person name="Lucas S."/>
            <person name="Lapidus A."/>
            <person name="Copeland A."/>
            <person name="Pitluck S."/>
            <person name="Goodwin L.A."/>
            <person name="Han C."/>
            <person name="Tapia R."/>
            <person name="Brambilla E.M."/>
            <person name="Potter G."/>
            <person name="Land M."/>
            <person name="Ivanova N."/>
            <person name="Rohde M."/>
            <person name="Goker M."/>
            <person name="Detter J.C."/>
            <person name="Li W.J."/>
            <person name="Kyrpides N.C."/>
            <person name="Woyke T."/>
        </authorList>
    </citation>
    <scope>NUCLEOTIDE SEQUENCE [LARGE SCALE GENOMIC DNA]</scope>
    <source>
        <strain evidence="10 11">XMU15</strain>
    </source>
</reference>
<evidence type="ECO:0000256" key="4">
    <source>
        <dbReference type="ARBA" id="ARBA00022827"/>
    </source>
</evidence>
<dbReference type="InterPro" id="IPR006091">
    <property type="entry name" value="Acyl-CoA_Oxase/DH_mid-dom"/>
</dbReference>
<dbReference type="InterPro" id="IPR013786">
    <property type="entry name" value="AcylCoA_DH/ox_N"/>
</dbReference>
<dbReference type="GO" id="GO:0003995">
    <property type="term" value="F:acyl-CoA dehydrogenase activity"/>
    <property type="evidence" value="ECO:0007669"/>
    <property type="project" value="InterPro"/>
</dbReference>
<evidence type="ECO:0000259" key="7">
    <source>
        <dbReference type="Pfam" id="PF00441"/>
    </source>
</evidence>
<dbReference type="eggNOG" id="COG1960">
    <property type="taxonomic scope" value="Bacteria"/>
</dbReference>
<name>H5X2H6_9PSEU</name>
<dbReference type="PANTHER" id="PTHR43884:SF12">
    <property type="entry name" value="ISOVALERYL-COA DEHYDROGENASE, MITOCHONDRIAL-RELATED"/>
    <property type="match status" value="1"/>
</dbReference>
<dbReference type="GO" id="GO:0050660">
    <property type="term" value="F:flavin adenine dinucleotide binding"/>
    <property type="evidence" value="ECO:0007669"/>
    <property type="project" value="InterPro"/>
</dbReference>
<gene>
    <name evidence="10" type="ORF">SacmaDRAFT_1565</name>
</gene>
<dbReference type="Gene3D" id="1.10.540.10">
    <property type="entry name" value="Acyl-CoA dehydrogenase/oxidase, N-terminal domain"/>
    <property type="match status" value="1"/>
</dbReference>
<evidence type="ECO:0000259" key="9">
    <source>
        <dbReference type="Pfam" id="PF02771"/>
    </source>
</evidence>
<dbReference type="Gene3D" id="1.20.140.10">
    <property type="entry name" value="Butyryl-CoA Dehydrogenase, subunit A, domain 3"/>
    <property type="match status" value="1"/>
</dbReference>
<evidence type="ECO:0000256" key="5">
    <source>
        <dbReference type="ARBA" id="ARBA00023002"/>
    </source>
</evidence>
<feature type="domain" description="Acyl-CoA oxidase/dehydrogenase middle" evidence="8">
    <location>
        <begin position="128"/>
        <end position="223"/>
    </location>
</feature>
<dbReference type="InterPro" id="IPR037069">
    <property type="entry name" value="AcylCoA_DH/ox_N_sf"/>
</dbReference>
<dbReference type="Pfam" id="PF00441">
    <property type="entry name" value="Acyl-CoA_dh_1"/>
    <property type="match status" value="1"/>
</dbReference>
<dbReference type="FunFam" id="1.10.540.10:FF:000026">
    <property type="entry name" value="Acyl-CoA dehydrogenase medium chain"/>
    <property type="match status" value="1"/>
</dbReference>
<dbReference type="InterPro" id="IPR006089">
    <property type="entry name" value="Acyl-CoA_DH_CS"/>
</dbReference>
<dbReference type="FunFam" id="2.40.110.10:FF:000002">
    <property type="entry name" value="Acyl-CoA dehydrogenase fadE12"/>
    <property type="match status" value="1"/>
</dbReference>
<dbReference type="EMBL" id="CM001439">
    <property type="protein sequence ID" value="EHR49841.1"/>
    <property type="molecule type" value="Genomic_DNA"/>
</dbReference>
<keyword evidence="11" id="KW-1185">Reference proteome</keyword>
<dbReference type="AlphaFoldDB" id="H5X2H6"/>
<dbReference type="InterPro" id="IPR036250">
    <property type="entry name" value="AcylCo_DH-like_C"/>
</dbReference>
<evidence type="ECO:0000256" key="6">
    <source>
        <dbReference type="RuleBase" id="RU362125"/>
    </source>
</evidence>
<evidence type="ECO:0000256" key="3">
    <source>
        <dbReference type="ARBA" id="ARBA00022630"/>
    </source>
</evidence>
<feature type="domain" description="Acyl-CoA dehydrogenase/oxidase C-terminal" evidence="7">
    <location>
        <begin position="235"/>
        <end position="383"/>
    </location>
</feature>
<feature type="domain" description="Acyl-CoA dehydrogenase/oxidase N-terminal" evidence="9">
    <location>
        <begin position="10"/>
        <end position="123"/>
    </location>
</feature>
<dbReference type="Pfam" id="PF02770">
    <property type="entry name" value="Acyl-CoA_dh_M"/>
    <property type="match status" value="1"/>
</dbReference>
<comment type="similarity">
    <text evidence="2 6">Belongs to the acyl-CoA dehydrogenase family.</text>
</comment>
<keyword evidence="5 6" id="KW-0560">Oxidoreductase</keyword>
<dbReference type="HOGENOM" id="CLU_018204_0_2_11"/>
<dbReference type="SUPFAM" id="SSF56645">
    <property type="entry name" value="Acyl-CoA dehydrogenase NM domain-like"/>
    <property type="match status" value="1"/>
</dbReference>